<gene>
    <name evidence="5" type="ORF">DXT89_24465</name>
</gene>
<name>A0A368NVP6_AGRVI</name>
<dbReference type="PANTHER" id="PTHR45138:SF9">
    <property type="entry name" value="DIGUANYLATE CYCLASE DGCM-RELATED"/>
    <property type="match status" value="1"/>
</dbReference>
<comment type="catalytic activity">
    <reaction evidence="2">
        <text>2 GTP = 3',3'-c-di-GMP + 2 diphosphate</text>
        <dbReference type="Rhea" id="RHEA:24898"/>
        <dbReference type="ChEBI" id="CHEBI:33019"/>
        <dbReference type="ChEBI" id="CHEBI:37565"/>
        <dbReference type="ChEBI" id="CHEBI:58805"/>
        <dbReference type="EC" id="2.7.7.65"/>
    </reaction>
</comment>
<feature type="transmembrane region" description="Helical" evidence="3">
    <location>
        <begin position="123"/>
        <end position="142"/>
    </location>
</feature>
<feature type="domain" description="GGDEF" evidence="4">
    <location>
        <begin position="250"/>
        <end position="383"/>
    </location>
</feature>
<dbReference type="EMBL" id="QUSG01000024">
    <property type="protein sequence ID" value="KAA3520876.1"/>
    <property type="molecule type" value="Genomic_DNA"/>
</dbReference>
<dbReference type="SMART" id="SM00267">
    <property type="entry name" value="GGDEF"/>
    <property type="match status" value="1"/>
</dbReference>
<protein>
    <recommendedName>
        <fullName evidence="1">diguanylate cyclase</fullName>
        <ecNumber evidence="1">2.7.7.65</ecNumber>
    </recommendedName>
</protein>
<feature type="transmembrane region" description="Helical" evidence="3">
    <location>
        <begin position="189"/>
        <end position="212"/>
    </location>
</feature>
<dbReference type="PROSITE" id="PS50887">
    <property type="entry name" value="GGDEF"/>
    <property type="match status" value="1"/>
</dbReference>
<accession>A0A368NVP6</accession>
<dbReference type="GO" id="GO:0052621">
    <property type="term" value="F:diguanylate cyclase activity"/>
    <property type="evidence" value="ECO:0007669"/>
    <property type="project" value="UniProtKB-EC"/>
</dbReference>
<dbReference type="CDD" id="cd01949">
    <property type="entry name" value="GGDEF"/>
    <property type="match status" value="1"/>
</dbReference>
<evidence type="ECO:0000256" key="2">
    <source>
        <dbReference type="ARBA" id="ARBA00034247"/>
    </source>
</evidence>
<dbReference type="NCBIfam" id="TIGR00254">
    <property type="entry name" value="GGDEF"/>
    <property type="match status" value="1"/>
</dbReference>
<evidence type="ECO:0000313" key="6">
    <source>
        <dbReference type="Proteomes" id="UP000436911"/>
    </source>
</evidence>
<feature type="transmembrane region" description="Helical" evidence="3">
    <location>
        <begin position="38"/>
        <end position="61"/>
    </location>
</feature>
<dbReference type="SUPFAM" id="SSF55073">
    <property type="entry name" value="Nucleotide cyclase"/>
    <property type="match status" value="1"/>
</dbReference>
<proteinExistence type="predicted"/>
<dbReference type="EC" id="2.7.7.65" evidence="1"/>
<dbReference type="AlphaFoldDB" id="A0A368NVP6"/>
<evidence type="ECO:0000313" key="5">
    <source>
        <dbReference type="EMBL" id="KAA3520876.1"/>
    </source>
</evidence>
<dbReference type="Proteomes" id="UP000436911">
    <property type="component" value="Unassembled WGS sequence"/>
</dbReference>
<dbReference type="InterPro" id="IPR050469">
    <property type="entry name" value="Diguanylate_Cyclase"/>
</dbReference>
<evidence type="ECO:0000256" key="3">
    <source>
        <dbReference type="SAM" id="Phobius"/>
    </source>
</evidence>
<reference evidence="5 6" key="1">
    <citation type="submission" date="2018-08" db="EMBL/GenBank/DDBJ databases">
        <title>Genome sequencing of Agrobacterium vitis strain ICMP 10754.</title>
        <authorList>
            <person name="Visnovsky S.B."/>
            <person name="Pitman A.R."/>
        </authorList>
    </citation>
    <scope>NUCLEOTIDE SEQUENCE [LARGE SCALE GENOMIC DNA]</scope>
    <source>
        <strain evidence="5 6">ICMP 10754</strain>
    </source>
</reference>
<dbReference type="Gene3D" id="3.30.70.270">
    <property type="match status" value="1"/>
</dbReference>
<feature type="transmembrane region" description="Helical" evidence="3">
    <location>
        <begin position="154"/>
        <end position="177"/>
    </location>
</feature>
<feature type="transmembrane region" description="Helical" evidence="3">
    <location>
        <begin position="6"/>
        <end position="31"/>
    </location>
</feature>
<evidence type="ECO:0000256" key="1">
    <source>
        <dbReference type="ARBA" id="ARBA00012528"/>
    </source>
</evidence>
<dbReference type="InterPro" id="IPR029787">
    <property type="entry name" value="Nucleotide_cyclase"/>
</dbReference>
<keyword evidence="3" id="KW-1133">Transmembrane helix</keyword>
<dbReference type="InterPro" id="IPR043128">
    <property type="entry name" value="Rev_trsase/Diguanyl_cyclase"/>
</dbReference>
<comment type="caution">
    <text evidence="5">The sequence shown here is derived from an EMBL/GenBank/DDBJ whole genome shotgun (WGS) entry which is preliminary data.</text>
</comment>
<dbReference type="InterPro" id="IPR000160">
    <property type="entry name" value="GGDEF_dom"/>
</dbReference>
<feature type="transmembrane region" description="Helical" evidence="3">
    <location>
        <begin position="67"/>
        <end position="88"/>
    </location>
</feature>
<dbReference type="PANTHER" id="PTHR45138">
    <property type="entry name" value="REGULATORY COMPONENTS OF SENSORY TRANSDUCTION SYSTEM"/>
    <property type="match status" value="1"/>
</dbReference>
<sequence length="413" mass="45089">MVLLFNIPTLMICLLVGWTLNSVLMSISWFFDRKSSQLGVWSIGFWCVAIGTCLQALRGIVPESLGIGLGGALVLLGSGLVWVGFRIFDGFSRSGWFVVAITAIWLLCYFGVNIFSTNPDYRIVLYTILTVIQIGALAASIWSGWKSDHFPVRLVLIFMLLSYCFVMLMRIPLVMIWPVTEIGGVAQTPWVSVVTFILYVNSLGLGIGIFALSSHRSLMQYKHASEIDMLTGVLNRRAFYERAQSQMLKNAGVLALIDLDHFKYINDAHGHAGGDAALCAFGKTMIEQLNANMVFGRLGGEEFALFMPQMTGGEALAFCDGLRQSVARLTTPWRDTTITMTISIGMHEVVKAGADLDAVSLRADAALYRAKDQGRDRCVLSAAEEAVVQKPEEGMAAVIALIGAKPAAVPELS</sequence>
<evidence type="ECO:0000259" key="4">
    <source>
        <dbReference type="PROSITE" id="PS50887"/>
    </source>
</evidence>
<dbReference type="Pfam" id="PF00990">
    <property type="entry name" value="GGDEF"/>
    <property type="match status" value="1"/>
</dbReference>
<keyword evidence="3" id="KW-0472">Membrane</keyword>
<feature type="transmembrane region" description="Helical" evidence="3">
    <location>
        <begin position="95"/>
        <end position="117"/>
    </location>
</feature>
<keyword evidence="3" id="KW-0812">Transmembrane</keyword>
<organism evidence="5 6">
    <name type="scientific">Agrobacterium vitis</name>
    <name type="common">Rhizobium vitis</name>
    <dbReference type="NCBI Taxonomy" id="373"/>
    <lineage>
        <taxon>Bacteria</taxon>
        <taxon>Pseudomonadati</taxon>
        <taxon>Pseudomonadota</taxon>
        <taxon>Alphaproteobacteria</taxon>
        <taxon>Hyphomicrobiales</taxon>
        <taxon>Rhizobiaceae</taxon>
        <taxon>Rhizobium/Agrobacterium group</taxon>
        <taxon>Agrobacterium</taxon>
    </lineage>
</organism>